<accession>A0A2S2Q7S5</accession>
<proteinExistence type="predicted"/>
<organism evidence="1">
    <name type="scientific">Sipha flava</name>
    <name type="common">yellow sugarcane aphid</name>
    <dbReference type="NCBI Taxonomy" id="143950"/>
    <lineage>
        <taxon>Eukaryota</taxon>
        <taxon>Metazoa</taxon>
        <taxon>Ecdysozoa</taxon>
        <taxon>Arthropoda</taxon>
        <taxon>Hexapoda</taxon>
        <taxon>Insecta</taxon>
        <taxon>Pterygota</taxon>
        <taxon>Neoptera</taxon>
        <taxon>Paraneoptera</taxon>
        <taxon>Hemiptera</taxon>
        <taxon>Sternorrhyncha</taxon>
        <taxon>Aphidomorpha</taxon>
        <taxon>Aphidoidea</taxon>
        <taxon>Aphididae</taxon>
        <taxon>Sipha</taxon>
    </lineage>
</organism>
<gene>
    <name evidence="1" type="ORF">g.914</name>
</gene>
<protein>
    <submittedName>
        <fullName evidence="1">Uncharacterized protein</fullName>
    </submittedName>
</protein>
<dbReference type="AlphaFoldDB" id="A0A2S2Q7S5"/>
<evidence type="ECO:0000313" key="1">
    <source>
        <dbReference type="EMBL" id="MBY73787.1"/>
    </source>
</evidence>
<name>A0A2S2Q7S5_9HEMI</name>
<sequence length="110" mass="12453">MKMSTFHLCPFSVQLEVFHVDSTTTNLRVRVRKIKTGVKISESSIYRYARPKIGVAAGSLGFLLLLFVERLCKGYVNRNRHAESVTFKCTSRGYYTSSTRLAASGDERLQ</sequence>
<dbReference type="EMBL" id="GGMS01004584">
    <property type="protein sequence ID" value="MBY73787.1"/>
    <property type="molecule type" value="Transcribed_RNA"/>
</dbReference>
<reference evidence="1" key="1">
    <citation type="submission" date="2018-04" db="EMBL/GenBank/DDBJ databases">
        <title>Transcriptome assembly of Sipha flava.</title>
        <authorList>
            <person name="Scully E.D."/>
            <person name="Geib S.M."/>
            <person name="Palmer N.A."/>
            <person name="Koch K."/>
            <person name="Bradshaw J."/>
            <person name="Heng-Moss T."/>
            <person name="Sarath G."/>
        </authorList>
    </citation>
    <scope>NUCLEOTIDE SEQUENCE</scope>
</reference>